<evidence type="ECO:0000256" key="3">
    <source>
        <dbReference type="ARBA" id="ARBA00022989"/>
    </source>
</evidence>
<gene>
    <name evidence="8" type="ORF">FF38_08636</name>
</gene>
<keyword evidence="9" id="KW-1185">Reference proteome</keyword>
<dbReference type="Proteomes" id="UP000037069">
    <property type="component" value="Unassembled WGS sequence"/>
</dbReference>
<proteinExistence type="predicted"/>
<dbReference type="OMA" id="GIKICCC"/>
<evidence type="ECO:0000256" key="4">
    <source>
        <dbReference type="ARBA" id="ARBA00023136"/>
    </source>
</evidence>
<keyword evidence="2 5" id="KW-0812">Transmembrane</keyword>
<sequence>MASFGVRGMSQNFGIKICCCRVCTCINFGFITSRAGLLKVLQLGLASLCEGLLINYGVPAADTIGQALTSFLTTTAYCFTTTAILMICYCFSDKSYGLIRQSLFETLFNGVACSMYFSASSYMGFACVVWLHPQFLIKPGFWAYPAMTAAYYMGYAAGILHGIDAFLAFKHYKGFR</sequence>
<dbReference type="AlphaFoldDB" id="A0A0L0C2Q0"/>
<feature type="transmembrane region" description="Helical" evidence="6">
    <location>
        <begin position="103"/>
        <end position="131"/>
    </location>
</feature>
<protein>
    <recommendedName>
        <fullName evidence="7">MARVEL domain-containing protein</fullName>
    </recommendedName>
</protein>
<comment type="subcellular location">
    <subcellularLocation>
        <location evidence="1">Membrane</location>
        <topology evidence="1">Multi-pass membrane protein</topology>
    </subcellularLocation>
</comment>
<accession>A0A0L0C2Q0</accession>
<evidence type="ECO:0000313" key="8">
    <source>
        <dbReference type="EMBL" id="KNC26512.1"/>
    </source>
</evidence>
<feature type="domain" description="MARVEL" evidence="7">
    <location>
        <begin position="30"/>
        <end position="173"/>
    </location>
</feature>
<evidence type="ECO:0000256" key="1">
    <source>
        <dbReference type="ARBA" id="ARBA00004141"/>
    </source>
</evidence>
<dbReference type="OrthoDB" id="10044855at2759"/>
<feature type="transmembrane region" description="Helical" evidence="6">
    <location>
        <begin position="40"/>
        <end position="58"/>
    </location>
</feature>
<dbReference type="EMBL" id="JRES01000984">
    <property type="protein sequence ID" value="KNC26512.1"/>
    <property type="molecule type" value="Genomic_DNA"/>
</dbReference>
<evidence type="ECO:0000256" key="2">
    <source>
        <dbReference type="ARBA" id="ARBA00022692"/>
    </source>
</evidence>
<feature type="transmembrane region" description="Helical" evidence="6">
    <location>
        <begin position="70"/>
        <end position="91"/>
    </location>
</feature>
<evidence type="ECO:0000256" key="5">
    <source>
        <dbReference type="PROSITE-ProRule" id="PRU00581"/>
    </source>
</evidence>
<dbReference type="Pfam" id="PF01284">
    <property type="entry name" value="MARVEL"/>
    <property type="match status" value="1"/>
</dbReference>
<dbReference type="PROSITE" id="PS51225">
    <property type="entry name" value="MARVEL"/>
    <property type="match status" value="1"/>
</dbReference>
<dbReference type="GO" id="GO:0016020">
    <property type="term" value="C:membrane"/>
    <property type="evidence" value="ECO:0007669"/>
    <property type="project" value="UniProtKB-SubCell"/>
</dbReference>
<feature type="transmembrane region" description="Helical" evidence="6">
    <location>
        <begin position="151"/>
        <end position="169"/>
    </location>
</feature>
<evidence type="ECO:0000259" key="7">
    <source>
        <dbReference type="PROSITE" id="PS51225"/>
    </source>
</evidence>
<comment type="caution">
    <text evidence="8">The sequence shown here is derived from an EMBL/GenBank/DDBJ whole genome shotgun (WGS) entry which is preliminary data.</text>
</comment>
<name>A0A0L0C2Q0_LUCCU</name>
<evidence type="ECO:0000256" key="6">
    <source>
        <dbReference type="SAM" id="Phobius"/>
    </source>
</evidence>
<evidence type="ECO:0000313" key="9">
    <source>
        <dbReference type="Proteomes" id="UP000037069"/>
    </source>
</evidence>
<organism evidence="8 9">
    <name type="scientific">Lucilia cuprina</name>
    <name type="common">Green bottle fly</name>
    <name type="synonym">Australian sheep blowfly</name>
    <dbReference type="NCBI Taxonomy" id="7375"/>
    <lineage>
        <taxon>Eukaryota</taxon>
        <taxon>Metazoa</taxon>
        <taxon>Ecdysozoa</taxon>
        <taxon>Arthropoda</taxon>
        <taxon>Hexapoda</taxon>
        <taxon>Insecta</taxon>
        <taxon>Pterygota</taxon>
        <taxon>Neoptera</taxon>
        <taxon>Endopterygota</taxon>
        <taxon>Diptera</taxon>
        <taxon>Brachycera</taxon>
        <taxon>Muscomorpha</taxon>
        <taxon>Oestroidea</taxon>
        <taxon>Calliphoridae</taxon>
        <taxon>Luciliinae</taxon>
        <taxon>Lucilia</taxon>
    </lineage>
</organism>
<dbReference type="InterPro" id="IPR008253">
    <property type="entry name" value="Marvel"/>
</dbReference>
<keyword evidence="3 6" id="KW-1133">Transmembrane helix</keyword>
<reference evidence="8 9" key="1">
    <citation type="journal article" date="2015" name="Nat. Commun.">
        <title>Lucilia cuprina genome unlocks parasitic fly biology to underpin future interventions.</title>
        <authorList>
            <person name="Anstead C.A."/>
            <person name="Korhonen P.K."/>
            <person name="Young N.D."/>
            <person name="Hall R.S."/>
            <person name="Jex A.R."/>
            <person name="Murali S.C."/>
            <person name="Hughes D.S."/>
            <person name="Lee S.F."/>
            <person name="Perry T."/>
            <person name="Stroehlein A.J."/>
            <person name="Ansell B.R."/>
            <person name="Breugelmans B."/>
            <person name="Hofmann A."/>
            <person name="Qu J."/>
            <person name="Dugan S."/>
            <person name="Lee S.L."/>
            <person name="Chao H."/>
            <person name="Dinh H."/>
            <person name="Han Y."/>
            <person name="Doddapaneni H.V."/>
            <person name="Worley K.C."/>
            <person name="Muzny D.M."/>
            <person name="Ioannidis P."/>
            <person name="Waterhouse R.M."/>
            <person name="Zdobnov E.M."/>
            <person name="James P.J."/>
            <person name="Bagnall N.H."/>
            <person name="Kotze A.C."/>
            <person name="Gibbs R.A."/>
            <person name="Richards S."/>
            <person name="Batterham P."/>
            <person name="Gasser R.B."/>
        </authorList>
    </citation>
    <scope>NUCLEOTIDE SEQUENCE [LARGE SCALE GENOMIC DNA]</scope>
    <source>
        <strain evidence="8 9">LS</strain>
        <tissue evidence="8">Full body</tissue>
    </source>
</reference>
<keyword evidence="4 5" id="KW-0472">Membrane</keyword>